<feature type="active site" description="Proton donor; for dehydratase activity" evidence="8">
    <location>
        <position position="1063"/>
    </location>
</feature>
<dbReference type="InterPro" id="IPR014043">
    <property type="entry name" value="Acyl_transferase_dom"/>
</dbReference>
<feature type="domain" description="Ketosynthase family 3 (KS3)" evidence="11">
    <location>
        <begin position="33"/>
        <end position="458"/>
    </location>
</feature>
<dbReference type="PROSITE" id="PS00606">
    <property type="entry name" value="KS3_1"/>
    <property type="match status" value="1"/>
</dbReference>
<feature type="domain" description="PKS/mFAS DH" evidence="12">
    <location>
        <begin position="2457"/>
        <end position="2723"/>
    </location>
</feature>
<feature type="domain" description="Carrier" evidence="10">
    <location>
        <begin position="1512"/>
        <end position="1587"/>
    </location>
</feature>
<keyword evidence="5" id="KW-0045">Antibiotic biosynthesis</keyword>
<feature type="region of interest" description="C-terminal hotdog fold" evidence="8">
    <location>
        <begin position="4157"/>
        <end position="4285"/>
    </location>
</feature>
<feature type="domain" description="PKS/mFAS DH" evidence="12">
    <location>
        <begin position="4038"/>
        <end position="4285"/>
    </location>
</feature>
<feature type="domain" description="Ketosynthase family 3 (KS3)" evidence="11">
    <location>
        <begin position="3188"/>
        <end position="3614"/>
    </location>
</feature>
<protein>
    <submittedName>
        <fullName evidence="13">Type-I PKS</fullName>
    </submittedName>
</protein>
<feature type="active site" description="Proton acceptor; for dehydratase activity" evidence="8">
    <location>
        <position position="2492"/>
    </location>
</feature>
<feature type="region of interest" description="C-terminal hotdog fold" evidence="8">
    <location>
        <begin position="1008"/>
        <end position="1133"/>
    </location>
</feature>
<dbReference type="Pfam" id="PF00698">
    <property type="entry name" value="Acyl_transf_1"/>
    <property type="match status" value="3"/>
</dbReference>
<dbReference type="GO" id="GO:0033068">
    <property type="term" value="P:macrolide biosynthetic process"/>
    <property type="evidence" value="ECO:0007669"/>
    <property type="project" value="UniProtKB-ARBA"/>
</dbReference>
<dbReference type="SUPFAM" id="SSF55048">
    <property type="entry name" value="Probable ACP-binding domain of malonyl-CoA ACP transacylase"/>
    <property type="match status" value="3"/>
</dbReference>
<dbReference type="InterPro" id="IPR020807">
    <property type="entry name" value="PKS_DH"/>
</dbReference>
<evidence type="ECO:0000256" key="8">
    <source>
        <dbReference type="PROSITE-ProRule" id="PRU01363"/>
    </source>
</evidence>
<evidence type="ECO:0000256" key="3">
    <source>
        <dbReference type="ARBA" id="ARBA00022553"/>
    </source>
</evidence>
<dbReference type="InterPro" id="IPR013968">
    <property type="entry name" value="PKS_KR"/>
</dbReference>
<dbReference type="InterPro" id="IPR020806">
    <property type="entry name" value="PKS_PP-bd"/>
</dbReference>
<dbReference type="InterPro" id="IPR036291">
    <property type="entry name" value="NAD(P)-bd_dom_sf"/>
</dbReference>
<dbReference type="Proteomes" id="UP000001685">
    <property type="component" value="Chromosome"/>
</dbReference>
<comment type="pathway">
    <text evidence="1">Antibiotic biosynthesis.</text>
</comment>
<dbReference type="InterPro" id="IPR014030">
    <property type="entry name" value="Ketoacyl_synth_N"/>
</dbReference>
<dbReference type="Pfam" id="PF21089">
    <property type="entry name" value="PKS_DH_N"/>
    <property type="match status" value="3"/>
</dbReference>
<dbReference type="KEGG" id="sgr:SGR_6372"/>
<dbReference type="InterPro" id="IPR042104">
    <property type="entry name" value="PKS_dehydratase_sf"/>
</dbReference>
<dbReference type="InterPro" id="IPR018201">
    <property type="entry name" value="Ketoacyl_synth_AS"/>
</dbReference>
<dbReference type="InterPro" id="IPR057326">
    <property type="entry name" value="KR_dom"/>
</dbReference>
<evidence type="ECO:0000259" key="11">
    <source>
        <dbReference type="PROSITE" id="PS52004"/>
    </source>
</evidence>
<evidence type="ECO:0000256" key="6">
    <source>
        <dbReference type="ARBA" id="ARBA00023268"/>
    </source>
</evidence>
<dbReference type="Gene3D" id="3.40.47.10">
    <property type="match status" value="3"/>
</dbReference>
<dbReference type="SMART" id="SM00826">
    <property type="entry name" value="PKS_DH"/>
    <property type="match status" value="3"/>
</dbReference>
<dbReference type="GO" id="GO:0004312">
    <property type="term" value="F:fatty acid synthase activity"/>
    <property type="evidence" value="ECO:0007669"/>
    <property type="project" value="TreeGrafter"/>
</dbReference>
<keyword evidence="3" id="KW-0597">Phosphoprotein</keyword>
<keyword evidence="7" id="KW-0012">Acyltransferase</keyword>
<feature type="active site" description="Proton acceptor; for dehydratase activity" evidence="8">
    <location>
        <position position="4068"/>
    </location>
</feature>
<dbReference type="Gene3D" id="3.10.129.110">
    <property type="entry name" value="Polyketide synthase dehydratase"/>
    <property type="match status" value="3"/>
</dbReference>
<feature type="region of interest" description="N-terminal hotdog fold" evidence="8">
    <location>
        <begin position="4038"/>
        <end position="4148"/>
    </location>
</feature>
<dbReference type="PROSITE" id="PS52019">
    <property type="entry name" value="PKS_MFAS_DH"/>
    <property type="match status" value="3"/>
</dbReference>
<dbReference type="Pfam" id="PF00109">
    <property type="entry name" value="ketoacyl-synt"/>
    <property type="match status" value="3"/>
</dbReference>
<feature type="active site" description="Proton donor; for dehydratase activity" evidence="8">
    <location>
        <position position="4212"/>
    </location>
</feature>
<dbReference type="GO" id="GO:0006633">
    <property type="term" value="P:fatty acid biosynthetic process"/>
    <property type="evidence" value="ECO:0007669"/>
    <property type="project" value="InterPro"/>
</dbReference>
<dbReference type="SMART" id="SM00827">
    <property type="entry name" value="PKS_AT"/>
    <property type="match status" value="3"/>
</dbReference>
<dbReference type="Pfam" id="PF16197">
    <property type="entry name" value="KAsynt_C_assoc"/>
    <property type="match status" value="3"/>
</dbReference>
<feature type="active site" description="Proton acceptor; for dehydratase activity" evidence="8">
    <location>
        <position position="919"/>
    </location>
</feature>
<dbReference type="InterPro" id="IPR009081">
    <property type="entry name" value="PP-bd_ACP"/>
</dbReference>
<feature type="domain" description="Ketosynthase family 3 (KS3)" evidence="11">
    <location>
        <begin position="1605"/>
        <end position="2029"/>
    </location>
</feature>
<dbReference type="eggNOG" id="COG3321">
    <property type="taxonomic scope" value="Bacteria"/>
</dbReference>
<dbReference type="SMR" id="B1W5P4"/>
<evidence type="ECO:0000313" key="13">
    <source>
        <dbReference type="EMBL" id="BAG23201.1"/>
    </source>
</evidence>
<dbReference type="CDD" id="cd00833">
    <property type="entry name" value="PKS"/>
    <property type="match status" value="3"/>
</dbReference>
<dbReference type="CDD" id="cd08956">
    <property type="entry name" value="KR_3_FAS_SDR_x"/>
    <property type="match status" value="3"/>
</dbReference>
<dbReference type="Gene3D" id="3.40.366.10">
    <property type="entry name" value="Malonyl-Coenzyme A Acyl Carrier Protein, domain 2"/>
    <property type="match status" value="3"/>
</dbReference>
<evidence type="ECO:0000259" key="12">
    <source>
        <dbReference type="PROSITE" id="PS52019"/>
    </source>
</evidence>
<dbReference type="PANTHER" id="PTHR43775:SF51">
    <property type="entry name" value="INACTIVE PHENOLPHTHIOCEROL SYNTHESIS POLYKETIDE SYNTHASE TYPE I PKS1-RELATED"/>
    <property type="match status" value="1"/>
</dbReference>
<dbReference type="Pfam" id="PF08659">
    <property type="entry name" value="KR"/>
    <property type="match status" value="3"/>
</dbReference>
<dbReference type="PROSITE" id="PS00012">
    <property type="entry name" value="PHOSPHOPANTETHEINE"/>
    <property type="match status" value="3"/>
</dbReference>
<dbReference type="EMBL" id="AP009493">
    <property type="protein sequence ID" value="BAG23201.1"/>
    <property type="molecule type" value="Genomic_DNA"/>
</dbReference>
<feature type="active site" description="Proton donor; for dehydratase activity" evidence="8">
    <location>
        <position position="2635"/>
    </location>
</feature>
<dbReference type="SUPFAM" id="SSF53901">
    <property type="entry name" value="Thiolase-like"/>
    <property type="match status" value="3"/>
</dbReference>
<dbReference type="InterPro" id="IPR016039">
    <property type="entry name" value="Thiolase-like"/>
</dbReference>
<dbReference type="InterPro" id="IPR055123">
    <property type="entry name" value="SpnB-like_Rossmann"/>
</dbReference>
<name>B1W5P4_STRGG</name>
<dbReference type="SMART" id="SM00825">
    <property type="entry name" value="PKS_KS"/>
    <property type="match status" value="3"/>
</dbReference>
<evidence type="ECO:0000313" key="14">
    <source>
        <dbReference type="Proteomes" id="UP000001685"/>
    </source>
</evidence>
<feature type="region of interest" description="C-terminal hotdog fold" evidence="8">
    <location>
        <begin position="2580"/>
        <end position="2723"/>
    </location>
</feature>
<feature type="region of interest" description="N-terminal hotdog fold" evidence="8">
    <location>
        <begin position="889"/>
        <end position="999"/>
    </location>
</feature>
<dbReference type="FunFam" id="1.10.1200.10:FF:000007">
    <property type="entry name" value="Probable polyketide synthase pks17"/>
    <property type="match status" value="2"/>
</dbReference>
<evidence type="ECO:0000256" key="1">
    <source>
        <dbReference type="ARBA" id="ARBA00004792"/>
    </source>
</evidence>
<dbReference type="InterPro" id="IPR001227">
    <property type="entry name" value="Ac_transferase_dom_sf"/>
</dbReference>
<dbReference type="SMART" id="SM00823">
    <property type="entry name" value="PKS_PP"/>
    <property type="match status" value="3"/>
</dbReference>
<keyword evidence="2" id="KW-0596">Phosphopantetheine</keyword>
<accession>B1W5P4</accession>
<dbReference type="PANTHER" id="PTHR43775">
    <property type="entry name" value="FATTY ACID SYNTHASE"/>
    <property type="match status" value="1"/>
</dbReference>
<dbReference type="InterPro" id="IPR049552">
    <property type="entry name" value="PKS_DH_N"/>
</dbReference>
<feature type="region of interest" description="Disordered" evidence="9">
    <location>
        <begin position="2029"/>
        <end position="2050"/>
    </location>
</feature>
<dbReference type="FunFam" id="3.40.47.10:FF:000019">
    <property type="entry name" value="Polyketide synthase type I"/>
    <property type="match status" value="3"/>
</dbReference>
<dbReference type="Gene3D" id="1.10.1200.10">
    <property type="entry name" value="ACP-like"/>
    <property type="match status" value="3"/>
</dbReference>
<evidence type="ECO:0000256" key="5">
    <source>
        <dbReference type="ARBA" id="ARBA00023194"/>
    </source>
</evidence>
<dbReference type="InterPro" id="IPR016036">
    <property type="entry name" value="Malonyl_transacylase_ACP-bd"/>
</dbReference>
<dbReference type="InterPro" id="IPR049551">
    <property type="entry name" value="PKS_DH_C"/>
</dbReference>
<evidence type="ECO:0000256" key="2">
    <source>
        <dbReference type="ARBA" id="ARBA00022450"/>
    </source>
</evidence>
<dbReference type="InterPro" id="IPR036736">
    <property type="entry name" value="ACP-like_sf"/>
</dbReference>
<evidence type="ECO:0000256" key="9">
    <source>
        <dbReference type="SAM" id="MobiDB-lite"/>
    </source>
</evidence>
<dbReference type="Pfam" id="PF00550">
    <property type="entry name" value="PP-binding"/>
    <property type="match status" value="3"/>
</dbReference>
<dbReference type="PROSITE" id="PS52004">
    <property type="entry name" value="KS3_2"/>
    <property type="match status" value="3"/>
</dbReference>
<dbReference type="SMART" id="SM01294">
    <property type="entry name" value="PKS_PP_betabranch"/>
    <property type="match status" value="3"/>
</dbReference>
<dbReference type="GO" id="GO:0031177">
    <property type="term" value="F:phosphopantetheine binding"/>
    <property type="evidence" value="ECO:0007669"/>
    <property type="project" value="InterPro"/>
</dbReference>
<feature type="compositionally biased region" description="Low complexity" evidence="9">
    <location>
        <begin position="2036"/>
        <end position="2050"/>
    </location>
</feature>
<dbReference type="Pfam" id="PF14765">
    <property type="entry name" value="PS-DH"/>
    <property type="match status" value="3"/>
</dbReference>
<dbReference type="Pfam" id="PF02801">
    <property type="entry name" value="Ketoacyl-synt_C"/>
    <property type="match status" value="3"/>
</dbReference>
<evidence type="ECO:0000256" key="7">
    <source>
        <dbReference type="ARBA" id="ARBA00023315"/>
    </source>
</evidence>
<proteinExistence type="predicted"/>
<dbReference type="PROSITE" id="PS50075">
    <property type="entry name" value="CARRIER"/>
    <property type="match status" value="3"/>
</dbReference>
<dbReference type="SUPFAM" id="SSF47336">
    <property type="entry name" value="ACP-like"/>
    <property type="match status" value="3"/>
</dbReference>
<dbReference type="SUPFAM" id="SSF52151">
    <property type="entry name" value="FabD/lysophospholipase-like"/>
    <property type="match status" value="3"/>
</dbReference>
<dbReference type="HOGENOM" id="CLU_223085_0_0_11"/>
<keyword evidence="4" id="KW-0808">Transferase</keyword>
<feature type="domain" description="PKS/mFAS DH" evidence="12">
    <location>
        <begin position="889"/>
        <end position="1133"/>
    </location>
</feature>
<sequence>MSEEQKLRDYLGRVTAQLKQAKRTLQNLEAAQNEPIAIVGMACRYPGGVRSPEDLWRLVDSGEDAISEFPANRGWDLDALFDTDPDRSGTSYTREGGFLYDADEFDADFFGVSPREATATDPQQRLLLESAWQVLESAAIRPDSLRGSDTGVFVGVMSQEYGPSLLHPSVDGTDGFLLTGNQNSVASGRIAYTLGFEGPAVTVDTACSSSLVGVHLAVQALRAGECSLALAGGVAVMSTPGFFIEFSRQRGLSPDGRSKSFAAAANGTGWSEGVGMLALARLSDAERLGYRVLGLVRGSAINQDGKSSQLSAPNGPAQQRVMRQALASARLTASDVDVVEAHGTGTVLGDPIEAQAVIATYGQDRESPLWLGSLKSNIGHTQAAAGVGGIIKMIMAMRHGVLPRTLHVDEPTPHVDWSAGSVELLTKARPWPELERPRRAGVSSFGISGTNAHVVLEAVPVAEPAEPGESVEPGGAARVPYLVSARTPDALRAQIDRLRHHLDRHPGLSPADVGFSLAERTQFTHRAALLGDATLAEGQAGRGGLAFLFTGQGSQRTGMGRELYETYPVFREALDAALTALGIQDEFFTGDLDRTRLTQPALFALETALYRLYESWGITPDHLVGHSIGEITAAHVAGILTLPDAARLVTARATLMDALPHTGTMTAIEATEEEITPHITDGVSIAAVNGPTSVVISGDTDATERITEHFRTQGRRTKALTVSHAFHSHHMEPMLDDFRAVARTLSYSAPRIPIVSTVAVDSDLTDPDYWVTQIREAVRFHHAVVELENHGVTTFIELGPDGVLTAQAQQSADGVFAAALRSSQDEVTSTLTALGTAYTHGRVPDAQALYGDAHRVELPSYAFQRQRYWLTAGVTSADATDLGQTPTDHPLLSSVVRPADSDTVLFTGRLTPGTWLDDHTVLGTAIVPGAALVDLSLHAAGESGFATLDELVVEAPMVLTEALQVQVKVVDDSVTIHSRTDGDWTLHATGTLSNDTVPRADLAWPPVAEPIDVAEMYAELGAAGLAYGPAFRNVTAAWRTAAAVFAEVAVEKHDFGVHPALLDAALHPLAATADGLALPFAWQGVRLHSPGATALRVRVDLGTNAVHAVDAEGAPVLTVSSLATRPVTADQLATRTDGLYERTWVPVTPVPVPHTVLDVPDGTVHDVTARVLSALQEKLAGDGTVAVVRRGDDLSAAAVEGLVRSAQAEHPGRIVLVDTDGSVDLATVVGDEPHVSVRAGAVLAPRLARSTGRGPAPTWDGTVLITGGALGTLLARHLVERHGVRDVVLASRSGRDPGMAHVRGVACDVTDREALKALLDGLPDLAAVVHTAGVLDDGPIDTLTPQRLDAVLRPKTAAWHLHDLTRERDLKAFVLYSSVAGTFGTAGQANYAAANSYLDALARLRHREGLPAVSLAWGMWDDGMASELSDADRARLAREGFLPITAEHGLAMLDTALGLDVPTLVASPLNLAAFRDEAPALLRGLVRTTRRAVPAGNLADRVTGLSEDEQRAVVLDVVRENVAAVLGHTDPGAIDADAQFGALGFDSLMSIELRNKLSAATGTKLSGTVIFDHPTPDALAEFVRVTLTGSRVVRAAAVATTAVTDDPIAVVGMACRFPGGVTSPEDLWRLVADGVDAIGEFPADRGWPDLYHPDAERTGTSYVKHGGFLYEADAFDPEFFGISPREATAMDPQHRLLLETAWHALEGTGIAPASLRGSRTGVYTGLMHYDYAPRVGQYAAAMEGFVSTSSAASVASGRISYTLGLEGPAVTIDTACSSSITATHLAAQALRTGEVSLALAGGATVMANPDVFVEFSRQRGLAQDGRSKPFSADADGTSWSEGAGVLVLERLSDAVRNGHTVHAVIRGSAVNQDGASNGLTAPNGPSQERVILQALANARLESADVDVVEAHGTGTTLGDPIEAQALLATYGQGRPANRPLHLGSLKSNIGHTQAAAGVGGIIKMIMAMRHGTLPRTLHVSQPTPHVDWTTGAVTLLTENQPWPELERPRRAAVSSFGISGTNAHLILEQPTPTPATPATTEPTPAAPATPLTTEPTPYPVSAKTPQALQAQITALQHHLTEHPDLAPADIAHTLNHRTQFDHRALLLDTEVLASGTIGTGGLAFLFTGQGSQRTGMGRELYETYPVFREALDAALTALGIQDEFFTGDLDRTRLTQPALFALETALYRLYESWGITPDHLVGHSIGEITAAHVAGILTLPDAARLVTARATLMDALPHTGTMTAIEATEEEITPHLDDTVGIAAVNGPRSIVISGDDTAGVAARFPDRRTKKLTVSHAFHSHHMDAMLDDFRVTAEQLTYEQPSIPIVPTVATDLAMTDPEYWVTQIRSAVRFHHAVVELENRGVTTFIELGPDGVLTAQAQQSAEGTFTAALRRGRDETTTALTALGTAYVHGRALTTPHGAQLSDLPGYAFQRQSYWLTRTSGNAAGLGVGASGHPLLGGLLRLADGESTDGESTVLTGRLSPSSWLADHQVRGTVVVPGTALVDLALHAGELAGLSTLDELVIEAPMLLTEALQVQVKVVDDTVTIHSRTDADWTLHATGTLGSTPVTPQEFTWPQGQELDTSGIYAMLADLGLDYGPVFQGLTRAWRDGEVLYAEVEVPEHGFGLHPALLDAALHPSAATADTLALPFSWNGVTLYATGATTLRVRITPSDEGLALHAVDPSGQPVLTVDRLVTRPVGAELTARTDGLFQLSWPQVTPTTRTTEHTLIEVPTGNVHDVTEHILTTLQTHLTDTTDNHLIILTRNAVNTPTPDLAAAAVWGLVRTAQTEHPDRITLIDTDDTLDPTTLTGNEPQLTIRNGKTHAPRLTKTPTPQPPTWHPDDTVLITGGTGTLGTILTRHLIETHHIKNIILVSRQGKTPHTLTDLNANITTTACDTTNREALHQLITNTPNLTAVIHTAGIVDDALLTNLTPQQLHTVLATKTDTAHHLHELTQHLNLKAFVLYSSLAGTLGNPGQANYAAANAYLDALAQHRHTQGLPATSIAWGLWANTSGTTQHLTTTDHARLTRDGITPITTEHGTALFDAALGLNTPTTIATPLNLTTISKNPTTHPLLRNLIPRRTPTTTVVATDQASLLTLVLENVATTLGHADAGAVDAGTAFQSLGFDSLTAVELRNRLGAATGLRLPATVTFDHPSPVALAEFLHGKLSGQRTGRQVEARASADEPIAIVGMACRYPGDVNTPEDLWNMLVSGSEGISEFPADRGWDLDAVYDPESSRAGTTYSAVGGFLHDAGDFDPAFFGISPREAAAMDPQQRLLLETSWEALESAGVDPVSLRGSDTGVFAGAMYRDYASRFTTAPKGNEDVVGTGNAGAVTSGRVSYGLGLEGPSMTVDTACSSSLVATHLAAQALRSGECSLALAGGVTIMATPDPFVEFSRQRGLATDGRCKAFSGDADGTGISEGVGLLLLERLSDAERNGRRILGVVRGSAVNQDGASNGLTAPNGPSQERVILQALANARLESADVDVVEAHGTGTTLGDPIEAQALLATYGQGRPANRPLHLGSLKSNIGHTQAAAGVGGIIKMIMAMRHGTLPRTLHVSQPTPHVDWTTGAVTLLTENQPWPELERPRRAAVSSFGISGTNAHLILEQPTPTPATPATTEPIPYPVSAKTPQALQAQITALQHHLTEHPELAPADIAHTLNHRTQFDHRALLLDTEVLASGTIGTGGLAFLFTGQGSQRTGMGQELHATYPVFREALEAAIDAVDAHLGDQSLRTVFFGETSLLDRTLYTQTALFALETALYRLYESWGITPDHLVGHSIGEITAAHVAGILTLPDAAKLVTARATLMDALPHTGTMTAIEATEEEITPHLDDTVGIAAVNGPRSIVISGDNTAKIAAHFADRKTKQLTVSHAFHSHHMDPMLDDFRAVARTLTYSAPRIPVVSTVAVDSDLTDPEYWVTQVRAAVRFHHAVQELETRGVTTFIELGPDGVLTAQAQQSAEGTFTAALRRGRDETTTVLTALGTAYVHGHTITAPQGDLVDLPTYAFQHERYWLVPTGGGNATELGLGESGHPLLGGLLRLADGESTVLTGRLSPSSWLADHQVRGTVVVPGTALVDLALHAGELAGLSTLDELVIEAPMLLTEALQVQVKVVDDTVTIHSRTDADWTLHATGTLGSTPVTPQEFTWPPTGSPLDVDELYVTLTQRGLEYGPVFQGLTQAWRDGEVLYAEVRVPEHGFGLHPALLDAALHPSAATADTLALPFSWNGVTLHTREAGTLRVRLAPEAGDGLSLHAVDENGAPVITVERLVTRPVGTELTAPTDGLFQLSWPQVTPTTRTTEHTLIEVPTGNVHDVTEHILTTLQTHLTDTTDNHLIILTRNAVNTPTPDLAAAAVWGLVRTAQTEHPDRITLIDTDDTLDPTTLTGNEPQLTIRNGKTHAPRLTKTPTPQPPTWHPDDTVLITGGTGTLGTILTRHLIETHHIKNIILVSRQGKTPHTLTDLNANITTTACDTTNREALHQLITNTPNLTAVIHTAGIVDDALLTNLTPQQLHTVLATKTDTAHHLHELTQHLNLKAFVLYSSLAGTLGNPGQANYAAANAYLDALAQHRHTQGLPATSIAWGLWANTSGTTQHLTTTDHARLTRDGITPITTEHGTALFDAALGLNTPTTIATPLNLTTISKNPTTHPLLRNLIPRRTPTTTVRQEDSRAFGASLVGLDEAEQQARVLDLVRSQVAAVLGHNDAGAIPPDIAFEQLGFDSLTAVELRNQLTRATGVQLSATLVFDHPTATALAGHLRDTLAPSGRKAARAKLDEVAALLSTLVVEADDHSLITEHIEDLLAQWRGTGDGPASPADDSDLNAASDEELFSLVESNRKA</sequence>
<dbReference type="InterPro" id="IPR014031">
    <property type="entry name" value="Ketoacyl_synth_C"/>
</dbReference>
<dbReference type="InterPro" id="IPR006162">
    <property type="entry name" value="Ppantetheine_attach_site"/>
</dbReference>
<reference evidence="14" key="1">
    <citation type="journal article" date="2008" name="J. Bacteriol.">
        <title>Genome sequence of the streptomycin-producing microorganism Streptomyces griseus IFO 13350.</title>
        <authorList>
            <person name="Ohnishi Y."/>
            <person name="Ishikawa J."/>
            <person name="Hara H."/>
            <person name="Suzuki H."/>
            <person name="Ikenoya M."/>
            <person name="Ikeda H."/>
            <person name="Yamashita A."/>
            <person name="Hattori M."/>
            <person name="Horinouchi S."/>
        </authorList>
    </citation>
    <scope>NUCLEOTIDE SEQUENCE [LARGE SCALE GENOMIC DNA]</scope>
    <source>
        <strain evidence="14">JCM 4626 / NBRC 13350</strain>
    </source>
</reference>
<dbReference type="InterPro" id="IPR049900">
    <property type="entry name" value="PKS_mFAS_DH"/>
</dbReference>
<dbReference type="InterPro" id="IPR032821">
    <property type="entry name" value="PKS_assoc"/>
</dbReference>
<dbReference type="GO" id="GO:0004315">
    <property type="term" value="F:3-oxoacyl-[acyl-carrier-protein] synthase activity"/>
    <property type="evidence" value="ECO:0007669"/>
    <property type="project" value="InterPro"/>
</dbReference>
<dbReference type="InterPro" id="IPR050091">
    <property type="entry name" value="PKS_NRPS_Biosynth_Enz"/>
</dbReference>
<feature type="domain" description="Carrier" evidence="10">
    <location>
        <begin position="4691"/>
        <end position="4766"/>
    </location>
</feature>
<keyword evidence="6" id="KW-0511">Multifunctional enzyme</keyword>
<evidence type="ECO:0000259" key="10">
    <source>
        <dbReference type="PROSITE" id="PS50075"/>
    </source>
</evidence>
<dbReference type="SUPFAM" id="SSF51735">
    <property type="entry name" value="NAD(P)-binding Rossmann-fold domains"/>
    <property type="match status" value="6"/>
</dbReference>
<dbReference type="InterPro" id="IPR020841">
    <property type="entry name" value="PKS_Beta-ketoAc_synthase_dom"/>
</dbReference>
<feature type="domain" description="Carrier" evidence="10">
    <location>
        <begin position="3097"/>
        <end position="3172"/>
    </location>
</feature>
<dbReference type="SMART" id="SM00822">
    <property type="entry name" value="PKS_KR"/>
    <property type="match status" value="3"/>
</dbReference>
<gene>
    <name evidence="13" type="primary">pks3-2</name>
    <name evidence="13" type="ordered locus">SGR_6372</name>
</gene>
<dbReference type="Pfam" id="PF22953">
    <property type="entry name" value="SpnB_Rossmann"/>
    <property type="match status" value="2"/>
</dbReference>
<dbReference type="Gene3D" id="3.30.70.3290">
    <property type="match status" value="3"/>
</dbReference>
<dbReference type="Gene3D" id="3.40.50.720">
    <property type="entry name" value="NAD(P)-binding Rossmann-like Domain"/>
    <property type="match status" value="3"/>
</dbReference>
<dbReference type="InterPro" id="IPR016035">
    <property type="entry name" value="Acyl_Trfase/lysoPLipase"/>
</dbReference>
<feature type="region of interest" description="N-terminal hotdog fold" evidence="8">
    <location>
        <begin position="2457"/>
        <end position="2572"/>
    </location>
</feature>
<evidence type="ECO:0000256" key="4">
    <source>
        <dbReference type="ARBA" id="ARBA00022679"/>
    </source>
</evidence>
<organism evidence="13 14">
    <name type="scientific">Streptomyces griseus subsp. griseus (strain JCM 4626 / CBS 651.72 / NBRC 13350 / KCC S-0626 / ISP 5235)</name>
    <dbReference type="NCBI Taxonomy" id="455632"/>
    <lineage>
        <taxon>Bacteria</taxon>
        <taxon>Bacillati</taxon>
        <taxon>Actinomycetota</taxon>
        <taxon>Actinomycetes</taxon>
        <taxon>Kitasatosporales</taxon>
        <taxon>Streptomycetaceae</taxon>
        <taxon>Streptomyces</taxon>
    </lineage>
</organism>